<dbReference type="Gene3D" id="3.40.30.10">
    <property type="entry name" value="Glutaredoxin"/>
    <property type="match status" value="1"/>
</dbReference>
<dbReference type="PROSITE" id="PS51352">
    <property type="entry name" value="THIOREDOXIN_2"/>
    <property type="match status" value="1"/>
</dbReference>
<name>A0ABP8V2W5_9GAMM</name>
<dbReference type="InterPro" id="IPR036249">
    <property type="entry name" value="Thioredoxin-like_sf"/>
</dbReference>
<feature type="domain" description="Thioredoxin" evidence="7">
    <location>
        <begin position="1"/>
        <end position="105"/>
    </location>
</feature>
<dbReference type="PANTHER" id="PTHR45663">
    <property type="entry name" value="GEO12009P1"/>
    <property type="match status" value="1"/>
</dbReference>
<sequence>MIEVGKDNFEQEVKQHQGIVMVDFWGESCGRCMELMPDVVALSEKYGDKVKFTKLNIAGNRRVAMGQGVMGLPSMVFYKDGEKQEHLSGEELDAQQIEDAIKQYV</sequence>
<dbReference type="PIRSF" id="PIRSF000077">
    <property type="entry name" value="Thioredoxin"/>
    <property type="match status" value="1"/>
</dbReference>
<evidence type="ECO:0000256" key="6">
    <source>
        <dbReference type="PIRNR" id="PIRNR000077"/>
    </source>
</evidence>
<evidence type="ECO:0000313" key="8">
    <source>
        <dbReference type="EMBL" id="GAA4649415.1"/>
    </source>
</evidence>
<keyword evidence="5" id="KW-0676">Redox-active center</keyword>
<evidence type="ECO:0000256" key="3">
    <source>
        <dbReference type="ARBA" id="ARBA00022982"/>
    </source>
</evidence>
<keyword evidence="2" id="KW-0813">Transport</keyword>
<comment type="caution">
    <text evidence="8">The sequence shown here is derived from an EMBL/GenBank/DDBJ whole genome shotgun (WGS) entry which is preliminary data.</text>
</comment>
<evidence type="ECO:0000256" key="5">
    <source>
        <dbReference type="ARBA" id="ARBA00023284"/>
    </source>
</evidence>
<dbReference type="Pfam" id="PF00085">
    <property type="entry name" value="Thioredoxin"/>
    <property type="match status" value="1"/>
</dbReference>
<keyword evidence="4" id="KW-1015">Disulfide bond</keyword>
<evidence type="ECO:0000256" key="2">
    <source>
        <dbReference type="ARBA" id="ARBA00022448"/>
    </source>
</evidence>
<dbReference type="CDD" id="cd02947">
    <property type="entry name" value="TRX_family"/>
    <property type="match status" value="1"/>
</dbReference>
<dbReference type="RefSeq" id="WP_345195251.1">
    <property type="nucleotide sequence ID" value="NZ_BAABFL010000133.1"/>
</dbReference>
<gene>
    <name evidence="8" type="ORF">GCM10023116_16890</name>
</gene>
<dbReference type="InterPro" id="IPR013766">
    <property type="entry name" value="Thioredoxin_domain"/>
</dbReference>
<proteinExistence type="inferred from homology"/>
<organism evidence="8 9">
    <name type="scientific">Kistimonas scapharcae</name>
    <dbReference type="NCBI Taxonomy" id="1036133"/>
    <lineage>
        <taxon>Bacteria</taxon>
        <taxon>Pseudomonadati</taxon>
        <taxon>Pseudomonadota</taxon>
        <taxon>Gammaproteobacteria</taxon>
        <taxon>Oceanospirillales</taxon>
        <taxon>Endozoicomonadaceae</taxon>
        <taxon>Kistimonas</taxon>
    </lineage>
</organism>
<dbReference type="InterPro" id="IPR005746">
    <property type="entry name" value="Thioredoxin"/>
</dbReference>
<evidence type="ECO:0000313" key="9">
    <source>
        <dbReference type="Proteomes" id="UP001500604"/>
    </source>
</evidence>
<dbReference type="Proteomes" id="UP001500604">
    <property type="component" value="Unassembled WGS sequence"/>
</dbReference>
<dbReference type="PANTHER" id="PTHR45663:SF11">
    <property type="entry name" value="GEO12009P1"/>
    <property type="match status" value="1"/>
</dbReference>
<dbReference type="SUPFAM" id="SSF52833">
    <property type="entry name" value="Thioredoxin-like"/>
    <property type="match status" value="1"/>
</dbReference>
<dbReference type="NCBIfam" id="NF047697">
    <property type="entry name" value="ThioredTrxAClost"/>
    <property type="match status" value="1"/>
</dbReference>
<protein>
    <recommendedName>
        <fullName evidence="6">Thioredoxin</fullName>
    </recommendedName>
</protein>
<evidence type="ECO:0000256" key="4">
    <source>
        <dbReference type="ARBA" id="ARBA00023157"/>
    </source>
</evidence>
<keyword evidence="3" id="KW-0249">Electron transport</keyword>
<reference evidence="9" key="1">
    <citation type="journal article" date="2019" name="Int. J. Syst. Evol. Microbiol.">
        <title>The Global Catalogue of Microorganisms (GCM) 10K type strain sequencing project: providing services to taxonomists for standard genome sequencing and annotation.</title>
        <authorList>
            <consortium name="The Broad Institute Genomics Platform"/>
            <consortium name="The Broad Institute Genome Sequencing Center for Infectious Disease"/>
            <person name="Wu L."/>
            <person name="Ma J."/>
        </authorList>
    </citation>
    <scope>NUCLEOTIDE SEQUENCE [LARGE SCALE GENOMIC DNA]</scope>
    <source>
        <strain evidence="9">JCM 17805</strain>
    </source>
</reference>
<comment type="similarity">
    <text evidence="1 6">Belongs to the thioredoxin family.</text>
</comment>
<evidence type="ECO:0000256" key="1">
    <source>
        <dbReference type="ARBA" id="ARBA00008987"/>
    </source>
</evidence>
<keyword evidence="9" id="KW-1185">Reference proteome</keyword>
<dbReference type="EMBL" id="BAABFL010000133">
    <property type="protein sequence ID" value="GAA4649415.1"/>
    <property type="molecule type" value="Genomic_DNA"/>
</dbReference>
<evidence type="ECO:0000259" key="7">
    <source>
        <dbReference type="PROSITE" id="PS51352"/>
    </source>
</evidence>
<accession>A0ABP8V2W5</accession>